<sequence length="328" mass="36991">MSTAPDNGRTGRRPIDMENVPLQDPEKRDDLGPPPLTDDPHRDIESMAIDAGAPQEHMVPLNVTSLLIIGALVAVWFVVYFLYPTFSLAYPLFFVPFGFLVWRSHTTNVVSPNDTIKTYAIAFATAPFILLLMVILLNMAHPLVRHVRSVYLSILLLLFAQVSGEEAYKFFMIRSKTQRLGSESEQEAAIRLSDLRHCLFSSMAISLGYGTYQGLVTSALLSSRAQTMVLPLVISTLIAFLYIPFHVMTGAFVIIPIVFRTLFLFQFFYWATSRHPFLLWFISSAAIIVSFAYYIRSIKKRLPAEFLQSAGYNQLIGYIPIVDDEFDG</sequence>
<feature type="transmembrane region" description="Helical" evidence="2">
    <location>
        <begin position="88"/>
        <end position="106"/>
    </location>
</feature>
<evidence type="ECO:0000313" key="3">
    <source>
        <dbReference type="EMBL" id="SPQ93000.1"/>
    </source>
</evidence>
<feature type="transmembrane region" description="Helical" evidence="2">
    <location>
        <begin position="63"/>
        <end position="82"/>
    </location>
</feature>
<keyword evidence="2" id="KW-1133">Transmembrane helix</keyword>
<feature type="transmembrane region" description="Helical" evidence="2">
    <location>
        <begin position="227"/>
        <end position="245"/>
    </location>
</feature>
<geneLocation type="mitochondrion" evidence="3"/>
<feature type="region of interest" description="Disordered" evidence="1">
    <location>
        <begin position="1"/>
        <end position="39"/>
    </location>
</feature>
<evidence type="ECO:0000313" key="4">
    <source>
        <dbReference type="Proteomes" id="UP000290189"/>
    </source>
</evidence>
<keyword evidence="2" id="KW-0812">Transmembrane</keyword>
<feature type="transmembrane region" description="Helical" evidence="2">
    <location>
        <begin position="277"/>
        <end position="295"/>
    </location>
</feature>
<name>A0A3P3XYU6_PLABS</name>
<proteinExistence type="predicted"/>
<evidence type="ECO:0000256" key="1">
    <source>
        <dbReference type="SAM" id="MobiDB-lite"/>
    </source>
</evidence>
<reference evidence="3 4" key="1">
    <citation type="submission" date="2018-03" db="EMBL/GenBank/DDBJ databases">
        <authorList>
            <person name="Fogelqvist J."/>
        </authorList>
    </citation>
    <scope>NUCLEOTIDE SEQUENCE [LARGE SCALE GENOMIC DNA]</scope>
</reference>
<feature type="transmembrane region" description="Helical" evidence="2">
    <location>
        <begin position="198"/>
        <end position="221"/>
    </location>
</feature>
<dbReference type="Proteomes" id="UP000290189">
    <property type="component" value="Unassembled WGS sequence"/>
</dbReference>
<keyword evidence="3" id="KW-0496">Mitochondrion</keyword>
<feature type="transmembrane region" description="Helical" evidence="2">
    <location>
        <begin position="149"/>
        <end position="168"/>
    </location>
</feature>
<protein>
    <submittedName>
        <fullName evidence="3">Uncharacterized protein</fullName>
    </submittedName>
</protein>
<organism evidence="3 4">
    <name type="scientific">Plasmodiophora brassicae</name>
    <name type="common">Clubroot disease agent</name>
    <dbReference type="NCBI Taxonomy" id="37360"/>
    <lineage>
        <taxon>Eukaryota</taxon>
        <taxon>Sar</taxon>
        <taxon>Rhizaria</taxon>
        <taxon>Endomyxa</taxon>
        <taxon>Phytomyxea</taxon>
        <taxon>Plasmodiophorida</taxon>
        <taxon>Plasmodiophoridae</taxon>
        <taxon>Plasmodiophora</taxon>
    </lineage>
</organism>
<evidence type="ECO:0000256" key="2">
    <source>
        <dbReference type="SAM" id="Phobius"/>
    </source>
</evidence>
<gene>
    <name evidence="3" type="ORF">PLBR_LOCUS215</name>
</gene>
<keyword evidence="2" id="KW-0472">Membrane</keyword>
<dbReference type="EMBL" id="OVEO01000001">
    <property type="protein sequence ID" value="SPQ93000.1"/>
    <property type="molecule type" value="Genomic_DNA"/>
</dbReference>
<accession>A0A3P3XYU6</accession>
<dbReference type="AlphaFoldDB" id="A0A3P3XYU6"/>
<feature type="transmembrane region" description="Helical" evidence="2">
    <location>
        <begin position="118"/>
        <end position="137"/>
    </location>
</feature>